<dbReference type="CDD" id="cd02803">
    <property type="entry name" value="OYE_like_FMN_family"/>
    <property type="match status" value="1"/>
</dbReference>
<reference evidence="3" key="1">
    <citation type="journal article" date="2019" name="Int. J. Syst. Evol. Microbiol.">
        <title>The Global Catalogue of Microorganisms (GCM) 10K type strain sequencing project: providing services to taxonomists for standard genome sequencing and annotation.</title>
        <authorList>
            <consortium name="The Broad Institute Genomics Platform"/>
            <consortium name="The Broad Institute Genome Sequencing Center for Infectious Disease"/>
            <person name="Wu L."/>
            <person name="Ma J."/>
        </authorList>
    </citation>
    <scope>NUCLEOTIDE SEQUENCE [LARGE SCALE GENOMIC DNA]</scope>
    <source>
        <strain evidence="3">JCM 8201</strain>
    </source>
</reference>
<accession>A0ABP6GMW3</accession>
<dbReference type="Gene3D" id="3.20.20.70">
    <property type="entry name" value="Aldolase class I"/>
    <property type="match status" value="1"/>
</dbReference>
<keyword evidence="3" id="KW-1185">Reference proteome</keyword>
<dbReference type="PANTHER" id="PTHR22893:SF91">
    <property type="entry name" value="NADPH DEHYDROGENASE 2-RELATED"/>
    <property type="match status" value="1"/>
</dbReference>
<dbReference type="RefSeq" id="WP_344450903.1">
    <property type="nucleotide sequence ID" value="NZ_BAAATZ010000009.1"/>
</dbReference>
<feature type="domain" description="NADH:flavin oxidoreductase/NADH oxidase N-terminal" evidence="1">
    <location>
        <begin position="8"/>
        <end position="345"/>
    </location>
</feature>
<dbReference type="PANTHER" id="PTHR22893">
    <property type="entry name" value="NADH OXIDOREDUCTASE-RELATED"/>
    <property type="match status" value="1"/>
</dbReference>
<evidence type="ECO:0000313" key="3">
    <source>
        <dbReference type="Proteomes" id="UP001501842"/>
    </source>
</evidence>
<evidence type="ECO:0000259" key="1">
    <source>
        <dbReference type="Pfam" id="PF00724"/>
    </source>
</evidence>
<gene>
    <name evidence="2" type="ORF">GCM10010439_29310</name>
</gene>
<name>A0ABP6GMW3_9ACTN</name>
<dbReference type="InterPro" id="IPR001155">
    <property type="entry name" value="OxRdtase_FMN_N"/>
</dbReference>
<protein>
    <submittedName>
        <fullName evidence="2">NADH:flavin oxidoreductase</fullName>
    </submittedName>
</protein>
<dbReference type="SUPFAM" id="SSF51395">
    <property type="entry name" value="FMN-linked oxidoreductases"/>
    <property type="match status" value="1"/>
</dbReference>
<organism evidence="2 3">
    <name type="scientific">Actinocorallia aurantiaca</name>
    <dbReference type="NCBI Taxonomy" id="46204"/>
    <lineage>
        <taxon>Bacteria</taxon>
        <taxon>Bacillati</taxon>
        <taxon>Actinomycetota</taxon>
        <taxon>Actinomycetes</taxon>
        <taxon>Streptosporangiales</taxon>
        <taxon>Thermomonosporaceae</taxon>
        <taxon>Actinocorallia</taxon>
    </lineage>
</organism>
<sequence length="379" mass="40549">MTTHPALQPARLGELELANRLAVSPMTRVSATPDGTPTAEMADYYTGFAEGGFGLVITEGTYTDTLYSQGYFNQPGIVSKAHAAAWLGVTERVHAAGSRIVLQLMHAGALSQGSHYRDDTAGPSAVPPLGEKMPEYGGQGPWPTPEAMSQDDIDAAVRGFVDSAARAREAGFDGVEVHAANGYLLDQFLTAYTNERDDSYGGPVENRVRLTAEVVAAIRAEVGAEFCVGVRLSQTKVNDFVHRWPGGAYDARVIFAALAEAGATYLHIASEGRDWIETARLDSETTITGLARLATGLPVIANGGMHDLPQAAQVLRDGHADLLSIGRGALANPDFPRCVAENRQLERFDHMMLQPMATLANARRWRQTAANRHPAPAGS</sequence>
<evidence type="ECO:0000313" key="2">
    <source>
        <dbReference type="EMBL" id="GAA2726518.1"/>
    </source>
</evidence>
<dbReference type="Proteomes" id="UP001501842">
    <property type="component" value="Unassembled WGS sequence"/>
</dbReference>
<dbReference type="Pfam" id="PF00724">
    <property type="entry name" value="Oxidored_FMN"/>
    <property type="match status" value="1"/>
</dbReference>
<comment type="caution">
    <text evidence="2">The sequence shown here is derived from an EMBL/GenBank/DDBJ whole genome shotgun (WGS) entry which is preliminary data.</text>
</comment>
<dbReference type="InterPro" id="IPR013785">
    <property type="entry name" value="Aldolase_TIM"/>
</dbReference>
<dbReference type="InterPro" id="IPR045247">
    <property type="entry name" value="Oye-like"/>
</dbReference>
<proteinExistence type="predicted"/>
<dbReference type="EMBL" id="BAAATZ010000009">
    <property type="protein sequence ID" value="GAA2726518.1"/>
    <property type="molecule type" value="Genomic_DNA"/>
</dbReference>